<keyword evidence="2" id="KW-1185">Reference proteome</keyword>
<proteinExistence type="predicted"/>
<evidence type="ECO:0000313" key="1">
    <source>
        <dbReference type="EMBL" id="KAG2192069.1"/>
    </source>
</evidence>
<gene>
    <name evidence="1" type="ORF">INT46_010913</name>
</gene>
<accession>A0A8H7UVA5</accession>
<name>A0A8H7UVA5_9FUNG</name>
<protein>
    <submittedName>
        <fullName evidence="1">Uncharacterized protein</fullName>
    </submittedName>
</protein>
<sequence>MTFLDELLPIFNKNRRPASACWDILEFEKRIHEQDRIEDLANKSINKPNAKRLYLEPLPHELFKFTNDSEDEEMDEVSVINEDQIVLEPFGHIDFLDESDTDTIVLPTEFPTIRLNISEYRQRRQKLENKQSLNIISEKDSTSIGASTTEPVVKNGTTQTAMEHVQFQRNTIDLTSKSLTASSETQIIIPPSTKPTATTLFANLYDASLIDSNIFSENAGPKIYAYPENIIPIFATPTQQSECDKDLSKDIRFYKVDFQHSLDVLSLPVNNDITESGKGLFFKNLLTNLQDRDLTLAFVTAHFNEECLLSDTAKQMGLKCDRFSNILTVWEADYGVCVETKPVDALESSQRRFKPVDFVISLGATVDSKTIKKMQAAPETPVAWMITLGSVEQRLFDFMNQHQIQYPEIVEIEGFKELLQNKNEWPSYNQYTFQQLTSRVANHVSGWLNLPSKSVYQFRSIEKLPLSYHLASFKVQTQEDVEDMDISSDTEEFQAIRQQQDIFPIYEIIKKNPAKINGATNVSQELLNEYEREAELLKQRFGSEYKSLLDKYTAKVSEP</sequence>
<dbReference type="Proteomes" id="UP000650833">
    <property type="component" value="Unassembled WGS sequence"/>
</dbReference>
<dbReference type="OrthoDB" id="2276119at2759"/>
<organism evidence="1 2">
    <name type="scientific">Mucor plumbeus</name>
    <dbReference type="NCBI Taxonomy" id="97098"/>
    <lineage>
        <taxon>Eukaryota</taxon>
        <taxon>Fungi</taxon>
        <taxon>Fungi incertae sedis</taxon>
        <taxon>Mucoromycota</taxon>
        <taxon>Mucoromycotina</taxon>
        <taxon>Mucoromycetes</taxon>
        <taxon>Mucorales</taxon>
        <taxon>Mucorineae</taxon>
        <taxon>Mucoraceae</taxon>
        <taxon>Mucor</taxon>
    </lineage>
</organism>
<reference evidence="1" key="1">
    <citation type="submission" date="2020-12" db="EMBL/GenBank/DDBJ databases">
        <title>Metabolic potential, ecology and presence of endohyphal bacteria is reflected in genomic diversity of Mucoromycotina.</title>
        <authorList>
            <person name="Muszewska A."/>
            <person name="Okrasinska A."/>
            <person name="Steczkiewicz K."/>
            <person name="Drgas O."/>
            <person name="Orlowska M."/>
            <person name="Perlinska-Lenart U."/>
            <person name="Aleksandrzak-Piekarczyk T."/>
            <person name="Szatraj K."/>
            <person name="Zielenkiewicz U."/>
            <person name="Pilsyk S."/>
            <person name="Malc E."/>
            <person name="Mieczkowski P."/>
            <person name="Kruszewska J.S."/>
            <person name="Biernat P."/>
            <person name="Pawlowska J."/>
        </authorList>
    </citation>
    <scope>NUCLEOTIDE SEQUENCE</scope>
    <source>
        <strain evidence="1">CBS 226.32</strain>
    </source>
</reference>
<dbReference type="AlphaFoldDB" id="A0A8H7UVA5"/>
<comment type="caution">
    <text evidence="1">The sequence shown here is derived from an EMBL/GenBank/DDBJ whole genome shotgun (WGS) entry which is preliminary data.</text>
</comment>
<dbReference type="EMBL" id="JAEPRC010000761">
    <property type="protein sequence ID" value="KAG2192069.1"/>
    <property type="molecule type" value="Genomic_DNA"/>
</dbReference>
<evidence type="ECO:0000313" key="2">
    <source>
        <dbReference type="Proteomes" id="UP000650833"/>
    </source>
</evidence>